<dbReference type="KEGG" id="sita:101786475"/>
<organism evidence="14">
    <name type="scientific">Setaria italica</name>
    <name type="common">Foxtail millet</name>
    <name type="synonym">Panicum italicum</name>
    <dbReference type="NCBI Taxonomy" id="4555"/>
    <lineage>
        <taxon>Eukaryota</taxon>
        <taxon>Viridiplantae</taxon>
        <taxon>Streptophyta</taxon>
        <taxon>Embryophyta</taxon>
        <taxon>Tracheophyta</taxon>
        <taxon>Spermatophyta</taxon>
        <taxon>Magnoliopsida</taxon>
        <taxon>Liliopsida</taxon>
        <taxon>Poales</taxon>
        <taxon>Poaceae</taxon>
        <taxon>PACMAD clade</taxon>
        <taxon>Panicoideae</taxon>
        <taxon>Panicodae</taxon>
        <taxon>Paniceae</taxon>
        <taxon>Cenchrinae</taxon>
        <taxon>Setaria</taxon>
    </lineage>
</organism>
<evidence type="ECO:0000256" key="6">
    <source>
        <dbReference type="ARBA" id="ARBA00023163"/>
    </source>
</evidence>
<evidence type="ECO:0000256" key="8">
    <source>
        <dbReference type="ARBA" id="ARBA00024040"/>
    </source>
</evidence>
<dbReference type="InterPro" id="IPR001356">
    <property type="entry name" value="HD"/>
</dbReference>
<protein>
    <recommendedName>
        <fullName evidence="13">Homeobox domain-containing protein</fullName>
    </recommendedName>
</protein>
<feature type="compositionally biased region" description="Pro residues" evidence="12">
    <location>
        <begin position="154"/>
        <end position="164"/>
    </location>
</feature>
<comment type="similarity">
    <text evidence="8">Belongs to the WUS homeobox family.</text>
</comment>
<feature type="region of interest" description="Disordered" evidence="12">
    <location>
        <begin position="179"/>
        <end position="210"/>
    </location>
</feature>
<accession>A0A368R949</accession>
<evidence type="ECO:0000256" key="9">
    <source>
        <dbReference type="ARBA" id="ARBA00057592"/>
    </source>
</evidence>
<feature type="compositionally biased region" description="Low complexity" evidence="12">
    <location>
        <begin position="134"/>
        <end position="153"/>
    </location>
</feature>
<feature type="compositionally biased region" description="Low complexity" evidence="12">
    <location>
        <begin position="30"/>
        <end position="50"/>
    </location>
</feature>
<keyword evidence="4 10" id="KW-0238">DNA-binding</keyword>
<dbReference type="AlphaFoldDB" id="A0A368R949"/>
<dbReference type="PANTHER" id="PTHR47288:SF1">
    <property type="entry name" value="WUSCHEL-RELATED HOMEOBOX 9"/>
    <property type="match status" value="1"/>
</dbReference>
<dbReference type="EMBL" id="CM003532">
    <property type="protein sequence ID" value="RCV26652.1"/>
    <property type="molecule type" value="Genomic_DNA"/>
</dbReference>
<dbReference type="GO" id="GO:0050793">
    <property type="term" value="P:regulation of developmental process"/>
    <property type="evidence" value="ECO:0007669"/>
    <property type="project" value="InterPro"/>
</dbReference>
<dbReference type="PROSITE" id="PS50071">
    <property type="entry name" value="HOMEOBOX_2"/>
    <property type="match status" value="1"/>
</dbReference>
<keyword evidence="5 10" id="KW-0371">Homeobox</keyword>
<feature type="region of interest" description="Disordered" evidence="12">
    <location>
        <begin position="132"/>
        <end position="166"/>
    </location>
</feature>
<dbReference type="PANTHER" id="PTHR47288">
    <property type="entry name" value="WUSCHEL-RELATED HOMEOBOX 9"/>
    <property type="match status" value="1"/>
</dbReference>
<comment type="subcellular location">
    <subcellularLocation>
        <location evidence="1 10 11">Nucleus</location>
    </subcellularLocation>
</comment>
<dbReference type="OrthoDB" id="1935198at2759"/>
<evidence type="ECO:0000256" key="2">
    <source>
        <dbReference type="ARBA" id="ARBA00022473"/>
    </source>
</evidence>
<evidence type="ECO:0000256" key="12">
    <source>
        <dbReference type="SAM" id="MobiDB-lite"/>
    </source>
</evidence>
<evidence type="ECO:0000259" key="13">
    <source>
        <dbReference type="PROSITE" id="PS50071"/>
    </source>
</evidence>
<keyword evidence="7 10" id="KW-0539">Nucleus</keyword>
<dbReference type="Gene3D" id="1.10.10.60">
    <property type="entry name" value="Homeodomain-like"/>
    <property type="match status" value="1"/>
</dbReference>
<keyword evidence="3" id="KW-0805">Transcription regulation</keyword>
<evidence type="ECO:0000256" key="7">
    <source>
        <dbReference type="ARBA" id="ARBA00023242"/>
    </source>
</evidence>
<name>A0A368R949_SETIT</name>
<keyword evidence="6" id="KW-0804">Transcription</keyword>
<dbReference type="GO" id="GO:0003700">
    <property type="term" value="F:DNA-binding transcription factor activity"/>
    <property type="evidence" value="ECO:0007669"/>
    <property type="project" value="InterPro"/>
</dbReference>
<dbReference type="CDD" id="cd00086">
    <property type="entry name" value="homeodomain"/>
    <property type="match status" value="1"/>
</dbReference>
<comment type="function">
    <text evidence="9">Probable transcription factor required to initiate organ founder cells in a lateral domain of shoot meristems. Involved in leaf formation.</text>
</comment>
<dbReference type="SUPFAM" id="SSF46689">
    <property type="entry name" value="Homeodomain-like"/>
    <property type="match status" value="1"/>
</dbReference>
<evidence type="ECO:0000313" key="14">
    <source>
        <dbReference type="EMBL" id="RCV26652.1"/>
    </source>
</evidence>
<feature type="DNA-binding region" description="Homeobox" evidence="10">
    <location>
        <begin position="69"/>
        <end position="133"/>
    </location>
</feature>
<dbReference type="Pfam" id="PF00046">
    <property type="entry name" value="Homeodomain"/>
    <property type="match status" value="1"/>
</dbReference>
<evidence type="ECO:0000256" key="1">
    <source>
        <dbReference type="ARBA" id="ARBA00004123"/>
    </source>
</evidence>
<evidence type="ECO:0000256" key="5">
    <source>
        <dbReference type="ARBA" id="ARBA00023155"/>
    </source>
</evidence>
<reference evidence="14" key="2">
    <citation type="submission" date="2015-07" db="EMBL/GenBank/DDBJ databases">
        <authorList>
            <person name="Noorani M."/>
        </authorList>
    </citation>
    <scope>NUCLEOTIDE SEQUENCE</scope>
    <source>
        <strain evidence="14">Yugu1</strain>
    </source>
</reference>
<evidence type="ECO:0000256" key="10">
    <source>
        <dbReference type="PROSITE-ProRule" id="PRU00108"/>
    </source>
</evidence>
<evidence type="ECO:0000256" key="11">
    <source>
        <dbReference type="RuleBase" id="RU000682"/>
    </source>
</evidence>
<feature type="compositionally biased region" description="Basic and acidic residues" evidence="12">
    <location>
        <begin position="63"/>
        <end position="72"/>
    </location>
</feature>
<dbReference type="GO" id="GO:0048731">
    <property type="term" value="P:system development"/>
    <property type="evidence" value="ECO:0007669"/>
    <property type="project" value="UniProtKB-ARBA"/>
</dbReference>
<feature type="region of interest" description="Disordered" evidence="12">
    <location>
        <begin position="1"/>
        <end position="76"/>
    </location>
</feature>
<evidence type="ECO:0000256" key="4">
    <source>
        <dbReference type="ARBA" id="ARBA00023125"/>
    </source>
</evidence>
<keyword evidence="2" id="KW-0217">Developmental protein</keyword>
<dbReference type="GO" id="GO:0005634">
    <property type="term" value="C:nucleus"/>
    <property type="evidence" value="ECO:0007669"/>
    <property type="project" value="UniProtKB-SubCell"/>
</dbReference>
<proteinExistence type="inferred from homology"/>
<dbReference type="GO" id="GO:0003677">
    <property type="term" value="F:DNA binding"/>
    <property type="evidence" value="ECO:0007669"/>
    <property type="project" value="UniProtKB-UniRule"/>
</dbReference>
<dbReference type="InterPro" id="IPR044557">
    <property type="entry name" value="WOX8/9-like"/>
</dbReference>
<evidence type="ECO:0000256" key="3">
    <source>
        <dbReference type="ARBA" id="ARBA00023015"/>
    </source>
</evidence>
<dbReference type="SMART" id="SM00389">
    <property type="entry name" value="HOX"/>
    <property type="match status" value="1"/>
</dbReference>
<dbReference type="STRING" id="4555.A0A368R949"/>
<feature type="domain" description="Homeobox" evidence="13">
    <location>
        <begin position="67"/>
        <end position="132"/>
    </location>
</feature>
<dbReference type="GO" id="GO:1905393">
    <property type="term" value="P:plant organ formation"/>
    <property type="evidence" value="ECO:0007669"/>
    <property type="project" value="UniProtKB-ARBA"/>
</dbReference>
<dbReference type="FunFam" id="1.10.10.60:FF:000118">
    <property type="entry name" value="WUSCHEL-related homeobox 11"/>
    <property type="match status" value="1"/>
</dbReference>
<gene>
    <name evidence="14" type="ORF">SETIT_5G263100v2</name>
</gene>
<dbReference type="InterPro" id="IPR009057">
    <property type="entry name" value="Homeodomain-like_sf"/>
</dbReference>
<reference evidence="14" key="1">
    <citation type="journal article" date="2012" name="Nat. Biotechnol.">
        <title>Reference genome sequence of the model plant Setaria.</title>
        <authorList>
            <person name="Bennetzen J.L."/>
            <person name="Schmutz J."/>
            <person name="Wang H."/>
            <person name="Percifield R."/>
            <person name="Hawkins J."/>
            <person name="Pontaroli A.C."/>
            <person name="Estep M."/>
            <person name="Feng L."/>
            <person name="Vaughn J.N."/>
            <person name="Grimwood J."/>
            <person name="Jenkins J."/>
            <person name="Barry K."/>
            <person name="Lindquist E."/>
            <person name="Hellsten U."/>
            <person name="Deshpande S."/>
            <person name="Wang X."/>
            <person name="Wu X."/>
            <person name="Mitros T."/>
            <person name="Triplett J."/>
            <person name="Yang X."/>
            <person name="Ye C.Y."/>
            <person name="Mauro-Herrera M."/>
            <person name="Wang L."/>
            <person name="Li P."/>
            <person name="Sharma M."/>
            <person name="Sharma R."/>
            <person name="Ronald P.C."/>
            <person name="Panaud O."/>
            <person name="Kellogg E.A."/>
            <person name="Brutnell T.P."/>
            <person name="Doust A.N."/>
            <person name="Tuskan G.A."/>
            <person name="Rokhsar D."/>
            <person name="Devos K.M."/>
        </authorList>
    </citation>
    <scope>NUCLEOTIDE SEQUENCE [LARGE SCALE GENOMIC DNA]</scope>
    <source>
        <strain evidence="14">Yugu1</strain>
    </source>
</reference>
<feature type="compositionally biased region" description="Low complexity" evidence="12">
    <location>
        <begin position="179"/>
        <end position="202"/>
    </location>
</feature>
<sequence>MASSFNNRHWPSMFRSKHAAEQWQPQPDISSSPPSSLLSGGGNTTNTGGSCLNKHPSSGYAGGEERTPDPKPRWNPRPEQIRILEAIFNSGMINPPRDEIPRIRMRLQEYGQVGDANVFYWFQNRKSRSKNKLRAAGAARPCPARAPARAAAVTPPPPPPPAPPQLLTTTQQVQLLASPVPQAAPTSSSSSSSDRSSGSSRPAAKRAAQAMSPTAAMDLLGPLAAACPQMYYQGQPVAPPASAPAHKVHDLVASDEPIFQPWPQGCCLSAAELAAILGGQYMHVPVPVQQQPPAALPAGAFLGLCNEVTEPAITGQRTCTTWGAGLGQYCPGGGAEHHQLGKNTDAAPAREVAHEDATKLGLLQYCFGDSTAVDATAGAATMRDAAVTVATVAATATTARLTGLPASSAAPNGVVANYDLMQLQGLAADGALGAGATTTSTGAPVAVATAAVAGEQQEGGGVAALCITDSVTGRSVAHSVAAARLDVRAQFGEAAVLFRCAGERGLDLEHVPVDASGCTVQPLQHGAFYYVLV</sequence>